<keyword evidence="6 8" id="KW-1133">Transmembrane helix</keyword>
<organism evidence="11 12">
    <name type="scientific">Tegillarca granosa</name>
    <name type="common">Malaysian cockle</name>
    <name type="synonym">Anadara granosa</name>
    <dbReference type="NCBI Taxonomy" id="220873"/>
    <lineage>
        <taxon>Eukaryota</taxon>
        <taxon>Metazoa</taxon>
        <taxon>Spiralia</taxon>
        <taxon>Lophotrochozoa</taxon>
        <taxon>Mollusca</taxon>
        <taxon>Bivalvia</taxon>
        <taxon>Autobranchia</taxon>
        <taxon>Pteriomorphia</taxon>
        <taxon>Arcoida</taxon>
        <taxon>Arcoidea</taxon>
        <taxon>Arcidae</taxon>
        <taxon>Tegillarca</taxon>
    </lineage>
</organism>
<keyword evidence="5" id="KW-0067">ATP-binding</keyword>
<dbReference type="InterPro" id="IPR017871">
    <property type="entry name" value="ABC_transporter-like_CS"/>
</dbReference>
<dbReference type="PROSITE" id="PS50893">
    <property type="entry name" value="ABC_TRANSPORTER_2"/>
    <property type="match status" value="1"/>
</dbReference>
<sequence length="661" mass="73923">MVFLYIFMYPFNFVKPKATITASNVLHRRALGKIMKAKMQFFDANPSGRILNRFSKDLDEGDVFLPQLIDSFLQIFFTVLLSVLTNAIVLPWMLIALLPVIIVYGILKSISAVAVRQLKRLENIARSPMISHVNTSAQGLETIVTFKQQKNFFDTNFARVDVTSTANFLFESSMRWIGLRLDLASALITLATCLALVLTKGSVSAAFGGLAISIKKSKVNKTNSRKLKLMIWEKNHFIEIVNICSSLILVISLRPTDMIVSQMQFLIRLMNEVEARFTSIERLNQYAKDVESEPDDGEVVPGDNWPGEGKIIFSNVVMRYREDMEPVLQNINFNISSKEKVGVVGRTGAGKSSLAAALFRLVNLSSGHIYIDSVDIAHIPLYSLRSKVSTIPQDPVLFAGTLRYNLDPFDMYSDDEIWDALEKVHMKEKVLLFDSQLESLVQENGENFSVGERQLICLARAVLRKNKVLLLDEATASIDTSTDAMIQQTIRESFNDCTVITIAHRLNTVLHCDKIMIMEEGKATPTQFLITNITFFLSLSLITCIKGTVLVVEMGKPQDLLLNPSSYFNSMVAAQTNYTKHNENMFSNLVQGHLSGQNHPTLQPTMMQNKDISADYKNIKIFILKGTMSKTTNLSPCVLPDPSSRALSRASNFSASVSSSF</sequence>
<dbReference type="Proteomes" id="UP001217089">
    <property type="component" value="Unassembled WGS sequence"/>
</dbReference>
<dbReference type="CDD" id="cd03244">
    <property type="entry name" value="ABCC_MRP_domain2"/>
    <property type="match status" value="1"/>
</dbReference>
<evidence type="ECO:0000256" key="3">
    <source>
        <dbReference type="ARBA" id="ARBA00022692"/>
    </source>
</evidence>
<dbReference type="EMBL" id="JARBDR010000923">
    <property type="protein sequence ID" value="KAJ8298217.1"/>
    <property type="molecule type" value="Genomic_DNA"/>
</dbReference>
<dbReference type="PANTHER" id="PTHR24223:SF447">
    <property type="entry name" value="MULTIDRUG RESISTANCE-ASSOCIATED PROTEIN 5"/>
    <property type="match status" value="1"/>
</dbReference>
<evidence type="ECO:0000256" key="2">
    <source>
        <dbReference type="ARBA" id="ARBA00022448"/>
    </source>
</evidence>
<evidence type="ECO:0000256" key="7">
    <source>
        <dbReference type="ARBA" id="ARBA00023136"/>
    </source>
</evidence>
<dbReference type="SUPFAM" id="SSF52540">
    <property type="entry name" value="P-loop containing nucleoside triphosphate hydrolases"/>
    <property type="match status" value="1"/>
</dbReference>
<evidence type="ECO:0000313" key="11">
    <source>
        <dbReference type="EMBL" id="KAJ8298217.1"/>
    </source>
</evidence>
<dbReference type="Pfam" id="PF00005">
    <property type="entry name" value="ABC_tran"/>
    <property type="match status" value="1"/>
</dbReference>
<keyword evidence="3 8" id="KW-0812">Transmembrane</keyword>
<dbReference type="PROSITE" id="PS50929">
    <property type="entry name" value="ABC_TM1F"/>
    <property type="match status" value="1"/>
</dbReference>
<evidence type="ECO:0000259" key="9">
    <source>
        <dbReference type="PROSITE" id="PS50893"/>
    </source>
</evidence>
<dbReference type="SMART" id="SM00382">
    <property type="entry name" value="AAA"/>
    <property type="match status" value="1"/>
</dbReference>
<gene>
    <name evidence="11" type="ORF">KUTeg_024748</name>
</gene>
<dbReference type="PROSITE" id="PS00211">
    <property type="entry name" value="ABC_TRANSPORTER_1"/>
    <property type="match status" value="1"/>
</dbReference>
<dbReference type="InterPro" id="IPR003593">
    <property type="entry name" value="AAA+_ATPase"/>
</dbReference>
<comment type="subcellular location">
    <subcellularLocation>
        <location evidence="1">Membrane</location>
    </subcellularLocation>
</comment>
<proteinExistence type="predicted"/>
<protein>
    <submittedName>
        <fullName evidence="11">Uncharacterized protein</fullName>
    </submittedName>
</protein>
<dbReference type="PANTHER" id="PTHR24223">
    <property type="entry name" value="ATP-BINDING CASSETTE SUB-FAMILY C"/>
    <property type="match status" value="1"/>
</dbReference>
<evidence type="ECO:0000256" key="5">
    <source>
        <dbReference type="ARBA" id="ARBA00022840"/>
    </source>
</evidence>
<name>A0ABQ9E2X0_TEGGR</name>
<keyword evidence="7 8" id="KW-0472">Membrane</keyword>
<evidence type="ECO:0000256" key="8">
    <source>
        <dbReference type="SAM" id="Phobius"/>
    </source>
</evidence>
<feature type="transmembrane region" description="Helical" evidence="8">
    <location>
        <begin position="75"/>
        <end position="107"/>
    </location>
</feature>
<dbReference type="InterPro" id="IPR027417">
    <property type="entry name" value="P-loop_NTPase"/>
</dbReference>
<evidence type="ECO:0000256" key="4">
    <source>
        <dbReference type="ARBA" id="ARBA00022741"/>
    </source>
</evidence>
<dbReference type="Gene3D" id="1.20.1560.10">
    <property type="entry name" value="ABC transporter type 1, transmembrane domain"/>
    <property type="match status" value="1"/>
</dbReference>
<evidence type="ECO:0000313" key="12">
    <source>
        <dbReference type="Proteomes" id="UP001217089"/>
    </source>
</evidence>
<keyword evidence="4" id="KW-0547">Nucleotide-binding</keyword>
<keyword evidence="12" id="KW-1185">Reference proteome</keyword>
<feature type="domain" description="ABC transmembrane type-1" evidence="10">
    <location>
        <begin position="1"/>
        <end position="206"/>
    </location>
</feature>
<reference evidence="11 12" key="1">
    <citation type="submission" date="2022-12" db="EMBL/GenBank/DDBJ databases">
        <title>Chromosome-level genome of Tegillarca granosa.</title>
        <authorList>
            <person name="Kim J."/>
        </authorList>
    </citation>
    <scope>NUCLEOTIDE SEQUENCE [LARGE SCALE GENOMIC DNA]</scope>
    <source>
        <strain evidence="11">Teg-2019</strain>
        <tissue evidence="11">Adductor muscle</tissue>
    </source>
</reference>
<comment type="caution">
    <text evidence="11">The sequence shown here is derived from an EMBL/GenBank/DDBJ whole genome shotgun (WGS) entry which is preliminary data.</text>
</comment>
<evidence type="ECO:0000259" key="10">
    <source>
        <dbReference type="PROSITE" id="PS50929"/>
    </source>
</evidence>
<dbReference type="SUPFAM" id="SSF90123">
    <property type="entry name" value="ABC transporter transmembrane region"/>
    <property type="match status" value="1"/>
</dbReference>
<dbReference type="InterPro" id="IPR036640">
    <property type="entry name" value="ABC1_TM_sf"/>
</dbReference>
<evidence type="ECO:0000256" key="6">
    <source>
        <dbReference type="ARBA" id="ARBA00022989"/>
    </source>
</evidence>
<keyword evidence="2" id="KW-0813">Transport</keyword>
<feature type="transmembrane region" description="Helical" evidence="8">
    <location>
        <begin position="183"/>
        <end position="214"/>
    </location>
</feature>
<dbReference type="InterPro" id="IPR050173">
    <property type="entry name" value="ABC_transporter_C-like"/>
</dbReference>
<dbReference type="Pfam" id="PF00664">
    <property type="entry name" value="ABC_membrane"/>
    <property type="match status" value="1"/>
</dbReference>
<dbReference type="Gene3D" id="3.40.50.300">
    <property type="entry name" value="P-loop containing nucleotide triphosphate hydrolases"/>
    <property type="match status" value="1"/>
</dbReference>
<accession>A0ABQ9E2X0</accession>
<dbReference type="InterPro" id="IPR003439">
    <property type="entry name" value="ABC_transporter-like_ATP-bd"/>
</dbReference>
<evidence type="ECO:0000256" key="1">
    <source>
        <dbReference type="ARBA" id="ARBA00004370"/>
    </source>
</evidence>
<dbReference type="InterPro" id="IPR011527">
    <property type="entry name" value="ABC1_TM_dom"/>
</dbReference>
<feature type="domain" description="ABC transporter" evidence="9">
    <location>
        <begin position="311"/>
        <end position="545"/>
    </location>
</feature>